<sequence length="229" mass="23992">MTERTALITGGSRGLGRALAHALARDGWKLIIDARGADALDAVAAELPGDVTALAGDLGDSWHRAALVSAVEEGGGGLDLLVNNASTLGAAPLPRLADYPLDELERAFRTNTIAPLALVQSLLPALTRRRGAVLGISSDAAVEAYEGWGGYGATKAAFEQISHVLSVEEPGLAVWWVDPGEMRTEMLRDAMPEEDLSATPPPETVVPALLRLIDGRLPSGRYTAGGLLR</sequence>
<evidence type="ECO:0000256" key="3">
    <source>
        <dbReference type="RuleBase" id="RU000363"/>
    </source>
</evidence>
<dbReference type="CDD" id="cd05233">
    <property type="entry name" value="SDR_c"/>
    <property type="match status" value="1"/>
</dbReference>
<proteinExistence type="inferred from homology"/>
<comment type="caution">
    <text evidence="4">The sequence shown here is derived from an EMBL/GenBank/DDBJ whole genome shotgun (WGS) entry which is preliminary data.</text>
</comment>
<dbReference type="PRINTS" id="PR00080">
    <property type="entry name" value="SDRFAMILY"/>
</dbReference>
<dbReference type="InterPro" id="IPR002347">
    <property type="entry name" value="SDR_fam"/>
</dbReference>
<dbReference type="PRINTS" id="PR00081">
    <property type="entry name" value="GDHRDH"/>
</dbReference>
<dbReference type="PANTHER" id="PTHR44196">
    <property type="entry name" value="DEHYDROGENASE/REDUCTASE SDR FAMILY MEMBER 7B"/>
    <property type="match status" value="1"/>
</dbReference>
<protein>
    <submittedName>
        <fullName evidence="4">SDR family oxidoreductase</fullName>
    </submittedName>
</protein>
<keyword evidence="2" id="KW-0560">Oxidoreductase</keyword>
<dbReference type="Gene3D" id="3.40.50.720">
    <property type="entry name" value="NAD(P)-binding Rossmann-like Domain"/>
    <property type="match status" value="1"/>
</dbReference>
<keyword evidence="5" id="KW-1185">Reference proteome</keyword>
<dbReference type="RefSeq" id="WP_187247593.1">
    <property type="nucleotide sequence ID" value="NZ_BAAAOK010000003.1"/>
</dbReference>
<dbReference type="Proteomes" id="UP000805614">
    <property type="component" value="Unassembled WGS sequence"/>
</dbReference>
<reference evidence="4 5" key="1">
    <citation type="submission" date="2020-06" db="EMBL/GenBank/DDBJ databases">
        <title>Actinomadura xiongansis sp. nov., isolated from soil of Baiyangdian.</title>
        <authorList>
            <person name="Zhang X."/>
        </authorList>
    </citation>
    <scope>NUCLEOTIDE SEQUENCE [LARGE SCALE GENOMIC DNA]</scope>
    <source>
        <strain evidence="4 5">HBUM206468</strain>
    </source>
</reference>
<organism evidence="4 5">
    <name type="scientific">Actinomadura alba</name>
    <dbReference type="NCBI Taxonomy" id="406431"/>
    <lineage>
        <taxon>Bacteria</taxon>
        <taxon>Bacillati</taxon>
        <taxon>Actinomycetota</taxon>
        <taxon>Actinomycetes</taxon>
        <taxon>Streptosporangiales</taxon>
        <taxon>Thermomonosporaceae</taxon>
        <taxon>Actinomadura</taxon>
    </lineage>
</organism>
<dbReference type="InterPro" id="IPR036291">
    <property type="entry name" value="NAD(P)-bd_dom_sf"/>
</dbReference>
<evidence type="ECO:0000313" key="4">
    <source>
        <dbReference type="EMBL" id="MBC6470552.1"/>
    </source>
</evidence>
<gene>
    <name evidence="4" type="ORF">HKK74_34440</name>
</gene>
<evidence type="ECO:0000256" key="2">
    <source>
        <dbReference type="ARBA" id="ARBA00023002"/>
    </source>
</evidence>
<accession>A0ABR7M0B7</accession>
<comment type="similarity">
    <text evidence="1 3">Belongs to the short-chain dehydrogenases/reductases (SDR) family.</text>
</comment>
<dbReference type="SUPFAM" id="SSF51735">
    <property type="entry name" value="NAD(P)-binding Rossmann-fold domains"/>
    <property type="match status" value="1"/>
</dbReference>
<dbReference type="Pfam" id="PF00106">
    <property type="entry name" value="adh_short"/>
    <property type="match status" value="1"/>
</dbReference>
<name>A0ABR7M0B7_9ACTN</name>
<dbReference type="EMBL" id="JABVEC010000043">
    <property type="protein sequence ID" value="MBC6470552.1"/>
    <property type="molecule type" value="Genomic_DNA"/>
</dbReference>
<evidence type="ECO:0000256" key="1">
    <source>
        <dbReference type="ARBA" id="ARBA00006484"/>
    </source>
</evidence>
<evidence type="ECO:0000313" key="5">
    <source>
        <dbReference type="Proteomes" id="UP000805614"/>
    </source>
</evidence>
<dbReference type="PANTHER" id="PTHR44196:SF1">
    <property type="entry name" value="DEHYDROGENASE_REDUCTASE SDR FAMILY MEMBER 7B"/>
    <property type="match status" value="1"/>
</dbReference>